<dbReference type="SUPFAM" id="SSF140566">
    <property type="entry name" value="FlgN-like"/>
    <property type="match status" value="1"/>
</dbReference>
<dbReference type="GO" id="GO:0044780">
    <property type="term" value="P:bacterial-type flagellum assembly"/>
    <property type="evidence" value="ECO:0007669"/>
    <property type="project" value="InterPro"/>
</dbReference>
<feature type="compositionally biased region" description="Polar residues" evidence="3">
    <location>
        <begin position="144"/>
        <end position="160"/>
    </location>
</feature>
<evidence type="ECO:0000256" key="1">
    <source>
        <dbReference type="ARBA" id="ARBA00022795"/>
    </source>
</evidence>
<keyword evidence="4" id="KW-0282">Flagellum</keyword>
<keyword evidence="4" id="KW-0969">Cilium</keyword>
<proteinExistence type="predicted"/>
<keyword evidence="4" id="KW-0966">Cell projection</keyword>
<dbReference type="InterPro" id="IPR036679">
    <property type="entry name" value="FlgN-like_sf"/>
</dbReference>
<keyword evidence="1" id="KW-1005">Bacterial flagellum biogenesis</keyword>
<gene>
    <name evidence="4" type="ORF">FZD51_06950</name>
</gene>
<dbReference type="RefSeq" id="WP_148974083.1">
    <property type="nucleotide sequence ID" value="NZ_JBNIKU010000018.1"/>
</dbReference>
<evidence type="ECO:0000313" key="4">
    <source>
        <dbReference type="EMBL" id="TYS50277.1"/>
    </source>
</evidence>
<evidence type="ECO:0000256" key="3">
    <source>
        <dbReference type="SAM" id="MobiDB-lite"/>
    </source>
</evidence>
<feature type="region of interest" description="Disordered" evidence="3">
    <location>
        <begin position="136"/>
        <end position="160"/>
    </location>
</feature>
<evidence type="ECO:0000313" key="5">
    <source>
        <dbReference type="Proteomes" id="UP000322139"/>
    </source>
</evidence>
<evidence type="ECO:0000256" key="2">
    <source>
        <dbReference type="SAM" id="Coils"/>
    </source>
</evidence>
<reference evidence="4 5" key="1">
    <citation type="submission" date="2019-08" db="EMBL/GenBank/DDBJ databases">
        <title>Bacillus genomes from the desert of Cuatro Cienegas, Coahuila.</title>
        <authorList>
            <person name="Olmedo-Alvarez G."/>
        </authorList>
    </citation>
    <scope>NUCLEOTIDE SEQUENCE [LARGE SCALE GENOMIC DNA]</scope>
    <source>
        <strain evidence="4 5">CH446_14T</strain>
    </source>
</reference>
<keyword evidence="2" id="KW-0175">Coiled coil</keyword>
<dbReference type="Gene3D" id="1.20.58.300">
    <property type="entry name" value="FlgN-like"/>
    <property type="match status" value="1"/>
</dbReference>
<name>A0A5D4RG54_9BACI</name>
<comment type="caution">
    <text evidence="4">The sequence shown here is derived from an EMBL/GenBank/DDBJ whole genome shotgun (WGS) entry which is preliminary data.</text>
</comment>
<dbReference type="AlphaFoldDB" id="A0A5D4RG54"/>
<feature type="coiled-coil region" evidence="2">
    <location>
        <begin position="91"/>
        <end position="118"/>
    </location>
</feature>
<sequence length="160" mass="17538">MSAEALLESMTKLIRLHKSLSELSARKTGIIKAGDTEALSQILKEEQTHVAAIRRIENDRQKTAAALVPGKANPTISDCLEVLSLPDQEKLAGLTEELAEAILHIKEANDLNQQLLDQSLQYINVSMNLMRPQPENINYGPAAGQQNKQLPSQGLFNSKA</sequence>
<accession>A0A5D4RG54</accession>
<dbReference type="InterPro" id="IPR007809">
    <property type="entry name" value="FlgN-like"/>
</dbReference>
<dbReference type="Proteomes" id="UP000322139">
    <property type="component" value="Unassembled WGS sequence"/>
</dbReference>
<organism evidence="4 5">
    <name type="scientific">Bacillus infantis</name>
    <dbReference type="NCBI Taxonomy" id="324767"/>
    <lineage>
        <taxon>Bacteria</taxon>
        <taxon>Bacillati</taxon>
        <taxon>Bacillota</taxon>
        <taxon>Bacilli</taxon>
        <taxon>Bacillales</taxon>
        <taxon>Bacillaceae</taxon>
        <taxon>Bacillus</taxon>
    </lineage>
</organism>
<dbReference type="Pfam" id="PF05130">
    <property type="entry name" value="FlgN"/>
    <property type="match status" value="1"/>
</dbReference>
<dbReference type="EMBL" id="VTER01000003">
    <property type="protein sequence ID" value="TYS50277.1"/>
    <property type="molecule type" value="Genomic_DNA"/>
</dbReference>
<protein>
    <submittedName>
        <fullName evidence="4">Flagellar protein FlgN</fullName>
    </submittedName>
</protein>